<dbReference type="AlphaFoldDB" id="A0AAD1VTT0"/>
<accession>A0AAD1VTT0</accession>
<protein>
    <submittedName>
        <fullName evidence="1">Uncharacterized protein</fullName>
    </submittedName>
</protein>
<organism evidence="1 2">
    <name type="scientific">Pelobates cultripes</name>
    <name type="common">Western spadefoot toad</name>
    <dbReference type="NCBI Taxonomy" id="61616"/>
    <lineage>
        <taxon>Eukaryota</taxon>
        <taxon>Metazoa</taxon>
        <taxon>Chordata</taxon>
        <taxon>Craniata</taxon>
        <taxon>Vertebrata</taxon>
        <taxon>Euteleostomi</taxon>
        <taxon>Amphibia</taxon>
        <taxon>Batrachia</taxon>
        <taxon>Anura</taxon>
        <taxon>Pelobatoidea</taxon>
        <taxon>Pelobatidae</taxon>
        <taxon>Pelobates</taxon>
    </lineage>
</organism>
<feature type="non-terminal residue" evidence="1">
    <location>
        <position position="55"/>
    </location>
</feature>
<evidence type="ECO:0000313" key="1">
    <source>
        <dbReference type="EMBL" id="CAH2250626.1"/>
    </source>
</evidence>
<evidence type="ECO:0000313" key="2">
    <source>
        <dbReference type="Proteomes" id="UP001295444"/>
    </source>
</evidence>
<name>A0AAD1VTT0_PELCU</name>
<reference evidence="1" key="1">
    <citation type="submission" date="2022-03" db="EMBL/GenBank/DDBJ databases">
        <authorList>
            <person name="Alioto T."/>
            <person name="Alioto T."/>
            <person name="Gomez Garrido J."/>
        </authorList>
    </citation>
    <scope>NUCLEOTIDE SEQUENCE</scope>
</reference>
<sequence>MAQETHIQTMEKCTEATVAQVQATDTSIPRQGTVLLTIMRQLEDLDNRSHRCNIR</sequence>
<dbReference type="Proteomes" id="UP001295444">
    <property type="component" value="Chromosome 02"/>
</dbReference>
<dbReference type="EMBL" id="OW240913">
    <property type="protein sequence ID" value="CAH2250626.1"/>
    <property type="molecule type" value="Genomic_DNA"/>
</dbReference>
<keyword evidence="2" id="KW-1185">Reference proteome</keyword>
<gene>
    <name evidence="1" type="ORF">PECUL_23A025800</name>
</gene>
<proteinExistence type="predicted"/>